<gene>
    <name evidence="3" type="ORF">A6E04_15990</name>
</gene>
<accession>A0A1B9NWC2</accession>
<dbReference type="RefSeq" id="WP_012551796.1">
    <property type="nucleotide sequence ID" value="NZ_CAWMPN010000015.1"/>
</dbReference>
<comment type="caution">
    <text evidence="3">The sequence shown here is derived from an EMBL/GenBank/DDBJ whole genome shotgun (WGS) entry which is preliminary data.</text>
</comment>
<dbReference type="Pfam" id="PF02254">
    <property type="entry name" value="TrkA_N"/>
    <property type="match status" value="1"/>
</dbReference>
<dbReference type="PANTHER" id="PTHR43833:SF7">
    <property type="entry name" value="KTR SYSTEM POTASSIUM UPTAKE PROTEIN C"/>
    <property type="match status" value="1"/>
</dbReference>
<dbReference type="Gene3D" id="3.40.50.720">
    <property type="entry name" value="NAD(P)-binding Rossmann-like Domain"/>
    <property type="match status" value="1"/>
</dbReference>
<dbReference type="SUPFAM" id="SSF116726">
    <property type="entry name" value="TrkA C-terminal domain-like"/>
    <property type="match status" value="1"/>
</dbReference>
<dbReference type="InterPro" id="IPR036721">
    <property type="entry name" value="RCK_C_sf"/>
</dbReference>
<dbReference type="InterPro" id="IPR050721">
    <property type="entry name" value="Trk_Ktr_HKT_K-transport"/>
</dbReference>
<dbReference type="SUPFAM" id="SSF51735">
    <property type="entry name" value="NAD(P)-binding Rossmann-fold domains"/>
    <property type="match status" value="1"/>
</dbReference>
<evidence type="ECO:0000259" key="2">
    <source>
        <dbReference type="PROSITE" id="PS51202"/>
    </source>
</evidence>
<organism evidence="3 4">
    <name type="scientific">Aliivibrio logei</name>
    <name type="common">Vibrio logei</name>
    <dbReference type="NCBI Taxonomy" id="688"/>
    <lineage>
        <taxon>Bacteria</taxon>
        <taxon>Pseudomonadati</taxon>
        <taxon>Pseudomonadota</taxon>
        <taxon>Gammaproteobacteria</taxon>
        <taxon>Vibrionales</taxon>
        <taxon>Vibrionaceae</taxon>
        <taxon>Aliivibrio</taxon>
    </lineage>
</organism>
<proteinExistence type="predicted"/>
<dbReference type="PROSITE" id="PS51201">
    <property type="entry name" value="RCK_N"/>
    <property type="match status" value="1"/>
</dbReference>
<dbReference type="OrthoDB" id="9776294at2"/>
<dbReference type="InterPro" id="IPR003148">
    <property type="entry name" value="RCK_N"/>
</dbReference>
<evidence type="ECO:0000313" key="3">
    <source>
        <dbReference type="EMBL" id="OCH19526.1"/>
    </source>
</evidence>
<dbReference type="EMBL" id="MAJU01000015">
    <property type="protein sequence ID" value="OCH19526.1"/>
    <property type="molecule type" value="Genomic_DNA"/>
</dbReference>
<protein>
    <submittedName>
        <fullName evidence="3">Potassium transporter KtrA</fullName>
    </submittedName>
</protein>
<dbReference type="GO" id="GO:0006813">
    <property type="term" value="P:potassium ion transport"/>
    <property type="evidence" value="ECO:0007669"/>
    <property type="project" value="InterPro"/>
</dbReference>
<dbReference type="AlphaFoldDB" id="A0A1B9NWC2"/>
<dbReference type="InterPro" id="IPR036291">
    <property type="entry name" value="NAD(P)-bd_dom_sf"/>
</dbReference>
<dbReference type="PANTHER" id="PTHR43833">
    <property type="entry name" value="POTASSIUM CHANNEL PROTEIN 2-RELATED-RELATED"/>
    <property type="match status" value="1"/>
</dbReference>
<dbReference type="GO" id="GO:0008324">
    <property type="term" value="F:monoatomic cation transmembrane transporter activity"/>
    <property type="evidence" value="ECO:0007669"/>
    <property type="project" value="InterPro"/>
</dbReference>
<dbReference type="Proteomes" id="UP000093523">
    <property type="component" value="Unassembled WGS sequence"/>
</dbReference>
<feature type="domain" description="RCK C-terminal" evidence="2">
    <location>
        <begin position="138"/>
        <end position="220"/>
    </location>
</feature>
<dbReference type="PROSITE" id="PS51202">
    <property type="entry name" value="RCK_C"/>
    <property type="match status" value="1"/>
</dbReference>
<name>A0A1B9NWC2_ALILO</name>
<sequence length="220" mass="24156">MKAKNKQYAVIGLGRFGLTVCEELHQYGSQVLAVDINEERVKKATDFVSTAVVANCASEETVAELKLDEYDMVMVAIGSDINASILTTLVLKEAGVKTVWVKANDKFHAKILTKIGADHIILPERDMGIRVARKMLDRRVFDFHLLGSGLAITEIVVGGQNMGKSLGQLDFCQMSDVKILAIKRGPEIISAPEYSKELEMGDILIIVGPEVKLAQKIRTL</sequence>
<evidence type="ECO:0000259" key="1">
    <source>
        <dbReference type="PROSITE" id="PS51201"/>
    </source>
</evidence>
<dbReference type="STRING" id="688.A6E04_15990"/>
<dbReference type="InterPro" id="IPR006037">
    <property type="entry name" value="RCK_C"/>
</dbReference>
<feature type="domain" description="RCK N-terminal" evidence="1">
    <location>
        <begin position="5"/>
        <end position="121"/>
    </location>
</feature>
<dbReference type="Gene3D" id="3.30.70.1450">
    <property type="entry name" value="Regulator of K+ conductance, C-terminal domain"/>
    <property type="match status" value="1"/>
</dbReference>
<evidence type="ECO:0000313" key="4">
    <source>
        <dbReference type="Proteomes" id="UP000093523"/>
    </source>
</evidence>
<reference evidence="3 4" key="1">
    <citation type="submission" date="2016-06" db="EMBL/GenBank/DDBJ databases">
        <authorList>
            <person name="Kjaerup R.B."/>
            <person name="Dalgaard T.S."/>
            <person name="Juul-Madsen H.R."/>
        </authorList>
    </citation>
    <scope>NUCLEOTIDE SEQUENCE [LARGE SCALE GENOMIC DNA]</scope>
    <source>
        <strain evidence="3 4">1S159</strain>
    </source>
</reference>